<gene>
    <name evidence="2" type="ORF">TERG_03481</name>
</gene>
<protein>
    <submittedName>
        <fullName evidence="2">Uncharacterized protein</fullName>
    </submittedName>
</protein>
<dbReference type="Proteomes" id="UP000008864">
    <property type="component" value="Unassembled WGS sequence"/>
</dbReference>
<evidence type="ECO:0000313" key="3">
    <source>
        <dbReference type="Proteomes" id="UP000008864"/>
    </source>
</evidence>
<keyword evidence="3" id="KW-1185">Reference proteome</keyword>
<dbReference type="AlphaFoldDB" id="F2SKC8"/>
<accession>F2SKC8</accession>
<evidence type="ECO:0000313" key="2">
    <source>
        <dbReference type="EMBL" id="EGD87231.1"/>
    </source>
</evidence>
<dbReference type="InParanoid" id="F2SKC8"/>
<feature type="region of interest" description="Disordered" evidence="1">
    <location>
        <begin position="83"/>
        <end position="135"/>
    </location>
</feature>
<dbReference type="HOGENOM" id="CLU_1887231_0_0_1"/>
<dbReference type="GeneID" id="10373253"/>
<reference evidence="3" key="1">
    <citation type="journal article" date="2012" name="MBio">
        <title>Comparative genome analysis of Trichophyton rubrum and related dermatophytes reveals candidate genes involved in infection.</title>
        <authorList>
            <person name="Martinez D.A."/>
            <person name="Oliver B.G."/>
            <person name="Graeser Y."/>
            <person name="Goldberg J.M."/>
            <person name="Li W."/>
            <person name="Martinez-Rossi N.M."/>
            <person name="Monod M."/>
            <person name="Shelest E."/>
            <person name="Barton R.C."/>
            <person name="Birch E."/>
            <person name="Brakhage A.A."/>
            <person name="Chen Z."/>
            <person name="Gurr S.J."/>
            <person name="Heiman D."/>
            <person name="Heitman J."/>
            <person name="Kosti I."/>
            <person name="Rossi A."/>
            <person name="Saif S."/>
            <person name="Samalova M."/>
            <person name="Saunders C.W."/>
            <person name="Shea T."/>
            <person name="Summerbell R.C."/>
            <person name="Xu J."/>
            <person name="Young S."/>
            <person name="Zeng Q."/>
            <person name="Birren B.W."/>
            <person name="Cuomo C.A."/>
            <person name="White T.C."/>
        </authorList>
    </citation>
    <scope>NUCLEOTIDE SEQUENCE [LARGE SCALE GENOMIC DNA]</scope>
    <source>
        <strain evidence="3">ATCC MYA-4607 / CBS 118892</strain>
    </source>
</reference>
<proteinExistence type="predicted"/>
<dbReference type="EMBL" id="GG700650">
    <property type="protein sequence ID" value="EGD87231.1"/>
    <property type="molecule type" value="Genomic_DNA"/>
</dbReference>
<name>F2SKC8_TRIRC</name>
<organism evidence="2 3">
    <name type="scientific">Trichophyton rubrum (strain ATCC MYA-4607 / CBS 118892)</name>
    <name type="common">Athlete's foot fungus</name>
    <dbReference type="NCBI Taxonomy" id="559305"/>
    <lineage>
        <taxon>Eukaryota</taxon>
        <taxon>Fungi</taxon>
        <taxon>Dikarya</taxon>
        <taxon>Ascomycota</taxon>
        <taxon>Pezizomycotina</taxon>
        <taxon>Eurotiomycetes</taxon>
        <taxon>Eurotiomycetidae</taxon>
        <taxon>Onygenales</taxon>
        <taxon>Arthrodermataceae</taxon>
        <taxon>Trichophyton</taxon>
    </lineage>
</organism>
<dbReference type="RefSeq" id="XP_003236436.1">
    <property type="nucleotide sequence ID" value="XM_003236388.2"/>
</dbReference>
<dbReference type="VEuPathDB" id="FungiDB:TERG_03481"/>
<sequence length="135" mass="14333">MQLATDVCNKLARIARKRRTDRVVDMKQHAKGLDEMGGGRGKGVQPAGERIAIYLRITGLREQGDSVRPCVVDAVARVNAGQMYGSTGQGMPACGHPRPGAKSGSPTSRNDQGARASRRALKRSAGASNYSGIEK</sequence>
<evidence type="ECO:0000256" key="1">
    <source>
        <dbReference type="SAM" id="MobiDB-lite"/>
    </source>
</evidence>